<evidence type="ECO:0000256" key="5">
    <source>
        <dbReference type="ARBA" id="ARBA00038394"/>
    </source>
</evidence>
<dbReference type="PROSITE" id="PS50082">
    <property type="entry name" value="WD_REPEATS_2"/>
    <property type="match status" value="2"/>
</dbReference>
<dbReference type="Proteomes" id="UP000192356">
    <property type="component" value="Unassembled WGS sequence"/>
</dbReference>
<name>A0A1X0Q8L4_9MICR</name>
<dbReference type="VEuPathDB" id="MicrosporidiaDB:A0H76_314"/>
<feature type="repeat" description="WD" evidence="7">
    <location>
        <begin position="268"/>
        <end position="298"/>
    </location>
</feature>
<feature type="repeat" description="WD" evidence="7">
    <location>
        <begin position="50"/>
        <end position="89"/>
    </location>
</feature>
<proteinExistence type="inferred from homology"/>
<evidence type="ECO:0000256" key="3">
    <source>
        <dbReference type="ARBA" id="ARBA00022737"/>
    </source>
</evidence>
<evidence type="ECO:0000256" key="1">
    <source>
        <dbReference type="ARBA" id="ARBA00022540"/>
    </source>
</evidence>
<evidence type="ECO:0000313" key="9">
    <source>
        <dbReference type="Proteomes" id="UP000192356"/>
    </source>
</evidence>
<accession>A0A1X0Q8L4</accession>
<evidence type="ECO:0000313" key="8">
    <source>
        <dbReference type="EMBL" id="ORD96098.1"/>
    </source>
</evidence>
<keyword evidence="1" id="KW-0396">Initiation factor</keyword>
<dbReference type="AlphaFoldDB" id="A0A1X0Q8L4"/>
<dbReference type="GO" id="GO:0003743">
    <property type="term" value="F:translation initiation factor activity"/>
    <property type="evidence" value="ECO:0007669"/>
    <property type="project" value="UniProtKB-KW"/>
</dbReference>
<dbReference type="GO" id="GO:0005852">
    <property type="term" value="C:eukaryotic translation initiation factor 3 complex"/>
    <property type="evidence" value="ECO:0007669"/>
    <property type="project" value="InterPro"/>
</dbReference>
<comment type="similarity">
    <text evidence="5">Belongs to the WD repeat STRAP family.</text>
</comment>
<dbReference type="InterPro" id="IPR027525">
    <property type="entry name" value="eIF3i"/>
</dbReference>
<evidence type="ECO:0000256" key="2">
    <source>
        <dbReference type="ARBA" id="ARBA00022574"/>
    </source>
</evidence>
<dbReference type="Gene3D" id="2.130.10.10">
    <property type="entry name" value="YVTN repeat-like/Quinoprotein amine dehydrogenase"/>
    <property type="match status" value="1"/>
</dbReference>
<dbReference type="SUPFAM" id="SSF50978">
    <property type="entry name" value="WD40 repeat-like"/>
    <property type="match status" value="1"/>
</dbReference>
<dbReference type="InterPro" id="IPR001680">
    <property type="entry name" value="WD40_rpt"/>
</dbReference>
<dbReference type="Pfam" id="PF24805">
    <property type="entry name" value="EIF3I"/>
    <property type="match status" value="1"/>
</dbReference>
<keyword evidence="3" id="KW-0677">Repeat</keyword>
<dbReference type="SMART" id="SM00320">
    <property type="entry name" value="WD40"/>
    <property type="match status" value="4"/>
</dbReference>
<gene>
    <name evidence="8" type="primary">EIF3I</name>
    <name evidence="8" type="ORF">HERIO_1929</name>
</gene>
<evidence type="ECO:0000256" key="4">
    <source>
        <dbReference type="ARBA" id="ARBA00022917"/>
    </source>
</evidence>
<dbReference type="InterPro" id="IPR015943">
    <property type="entry name" value="WD40/YVTN_repeat-like_dom_sf"/>
</dbReference>
<dbReference type="VEuPathDB" id="MicrosporidiaDB:HERIO_1929"/>
<dbReference type="InterPro" id="IPR036322">
    <property type="entry name" value="WD40_repeat_dom_sf"/>
</dbReference>
<keyword evidence="9" id="KW-1185">Reference proteome</keyword>
<organism evidence="8 9">
    <name type="scientific">Hepatospora eriocheir</name>
    <dbReference type="NCBI Taxonomy" id="1081669"/>
    <lineage>
        <taxon>Eukaryota</taxon>
        <taxon>Fungi</taxon>
        <taxon>Fungi incertae sedis</taxon>
        <taxon>Microsporidia</taxon>
        <taxon>Hepatosporidae</taxon>
        <taxon>Hepatospora</taxon>
    </lineage>
</organism>
<dbReference type="GO" id="GO:0003723">
    <property type="term" value="F:RNA binding"/>
    <property type="evidence" value="ECO:0007669"/>
    <property type="project" value="TreeGrafter"/>
</dbReference>
<dbReference type="OrthoDB" id="24966at2759"/>
<evidence type="ECO:0000256" key="6">
    <source>
        <dbReference type="ARBA" id="ARBA00040390"/>
    </source>
</evidence>
<reference evidence="8 9" key="1">
    <citation type="journal article" date="2017" name="Environ. Microbiol.">
        <title>Decay of the glycolytic pathway and adaptation to intranuclear parasitism within Enterocytozoonidae microsporidia.</title>
        <authorList>
            <person name="Wiredu Boakye D."/>
            <person name="Jaroenlak P."/>
            <person name="Prachumwat A."/>
            <person name="Williams T.A."/>
            <person name="Bateman K.S."/>
            <person name="Itsathitphaisarn O."/>
            <person name="Sritunyalucksana K."/>
            <person name="Paszkiewicz K.H."/>
            <person name="Moore K.A."/>
            <person name="Stentiford G.D."/>
            <person name="Williams B.A."/>
        </authorList>
    </citation>
    <scope>NUCLEOTIDE SEQUENCE [LARGE SCALE GENOMIC DNA]</scope>
    <source>
        <strain evidence="8 9">GB1</strain>
    </source>
</reference>
<keyword evidence="2 7" id="KW-0853">WD repeat</keyword>
<protein>
    <recommendedName>
        <fullName evidence="6">Serine-threonine kinase receptor-associated protein</fullName>
    </recommendedName>
</protein>
<dbReference type="PANTHER" id="PTHR19877">
    <property type="entry name" value="EUKARYOTIC TRANSLATION INITIATION FACTOR 3 SUBUNIT I"/>
    <property type="match status" value="1"/>
</dbReference>
<keyword evidence="4" id="KW-0648">Protein biosynthesis</keyword>
<evidence type="ECO:0000256" key="7">
    <source>
        <dbReference type="PROSITE-ProRule" id="PRU00221"/>
    </source>
</evidence>
<sequence>MQSTKYVSTVHSKPINKVKFNKDGDLMFACSKDNQISMIRTEEPNVLGIFKGHNGNVLTLEPNNFNLITASSDFTVKNWDITTGDQIQTFKCDSLIRGISGQEKLYFCTDNSLNRECKVGLIDLRYKMVNTVFLSEVSFTNIFNKDDKLIVSDKNGNIYEYDLRNEKITNVKKIHHKEVTGLAPSQCGSFFVSSSSDFSFQIIDTRTFKIIKRFESDEPVNSAVIHPENEMIIAVGGEYARNVTTTYRKTYFDTYFYDVTTCDKIGFYSNHYGTINTVDVSPRGDFIASGGEDSLVSLIKLGDEIKAAPFTSLELKF</sequence>
<dbReference type="EMBL" id="LVKB01000127">
    <property type="protein sequence ID" value="ORD96098.1"/>
    <property type="molecule type" value="Genomic_DNA"/>
</dbReference>
<comment type="caution">
    <text evidence="8">The sequence shown here is derived from an EMBL/GenBank/DDBJ whole genome shotgun (WGS) entry which is preliminary data.</text>
</comment>